<evidence type="ECO:0000256" key="3">
    <source>
        <dbReference type="ARBA" id="ARBA00020501"/>
    </source>
</evidence>
<dbReference type="AlphaFoldDB" id="A0A914Z0Y3"/>
<evidence type="ECO:0000256" key="8">
    <source>
        <dbReference type="ARBA" id="ARBA00023306"/>
    </source>
</evidence>
<evidence type="ECO:0000256" key="7">
    <source>
        <dbReference type="ARBA" id="ARBA00023242"/>
    </source>
</evidence>
<evidence type="ECO:0000256" key="12">
    <source>
        <dbReference type="ARBA" id="ARBA00065185"/>
    </source>
</evidence>
<evidence type="ECO:0000256" key="11">
    <source>
        <dbReference type="ARBA" id="ARBA00061603"/>
    </source>
</evidence>
<dbReference type="GO" id="GO:0032039">
    <property type="term" value="C:integrator complex"/>
    <property type="evidence" value="ECO:0007669"/>
    <property type="project" value="TreeGrafter"/>
</dbReference>
<proteinExistence type="inferred from homology"/>
<name>A0A914Z0Y3_9BILA</name>
<keyword evidence="8" id="KW-0131">Cell cycle</keyword>
<evidence type="ECO:0000256" key="9">
    <source>
        <dbReference type="ARBA" id="ARBA00030658"/>
    </source>
</evidence>
<evidence type="ECO:0000256" key="2">
    <source>
        <dbReference type="ARBA" id="ARBA00004556"/>
    </source>
</evidence>
<protein>
    <recommendedName>
        <fullName evidence="3">Protein asunder</fullName>
    </recommendedName>
    <alternativeName>
        <fullName evidence="10">Cell cycle regulator Mat89Bb</fullName>
    </alternativeName>
    <alternativeName>
        <fullName evidence="9">Set apart in position or space protein</fullName>
    </alternativeName>
</protein>
<evidence type="ECO:0000256" key="4">
    <source>
        <dbReference type="ARBA" id="ARBA00022490"/>
    </source>
</evidence>
<evidence type="ECO:0000256" key="1">
    <source>
        <dbReference type="ARBA" id="ARBA00004123"/>
    </source>
</evidence>
<dbReference type="GO" id="GO:0007346">
    <property type="term" value="P:regulation of mitotic cell cycle"/>
    <property type="evidence" value="ECO:0007669"/>
    <property type="project" value="TreeGrafter"/>
</dbReference>
<dbReference type="InterPro" id="IPR019355">
    <property type="entry name" value="Cell_cycle_regulator_Mat89Bb"/>
</dbReference>
<evidence type="ECO:0000256" key="5">
    <source>
        <dbReference type="ARBA" id="ARBA00022618"/>
    </source>
</evidence>
<keyword evidence="13" id="KW-1185">Reference proteome</keyword>
<evidence type="ECO:0000256" key="10">
    <source>
        <dbReference type="ARBA" id="ARBA00032585"/>
    </source>
</evidence>
<keyword evidence="5" id="KW-0132">Cell division</keyword>
<organism evidence="13 14">
    <name type="scientific">Panagrolaimus superbus</name>
    <dbReference type="NCBI Taxonomy" id="310955"/>
    <lineage>
        <taxon>Eukaryota</taxon>
        <taxon>Metazoa</taxon>
        <taxon>Ecdysozoa</taxon>
        <taxon>Nematoda</taxon>
        <taxon>Chromadorea</taxon>
        <taxon>Rhabditida</taxon>
        <taxon>Tylenchina</taxon>
        <taxon>Panagrolaimomorpha</taxon>
        <taxon>Panagrolaimoidea</taxon>
        <taxon>Panagrolaimidae</taxon>
        <taxon>Panagrolaimus</taxon>
    </lineage>
</organism>
<keyword evidence="7" id="KW-0539">Nucleus</keyword>
<keyword evidence="6" id="KW-0498">Mitosis</keyword>
<dbReference type="Proteomes" id="UP000887577">
    <property type="component" value="Unplaced"/>
</dbReference>
<reference evidence="14" key="1">
    <citation type="submission" date="2022-11" db="UniProtKB">
        <authorList>
            <consortium name="WormBaseParasite"/>
        </authorList>
    </citation>
    <scope>IDENTIFICATION</scope>
</reference>
<evidence type="ECO:0000256" key="6">
    <source>
        <dbReference type="ARBA" id="ARBA00022776"/>
    </source>
</evidence>
<dbReference type="GO" id="GO:0048471">
    <property type="term" value="C:perinuclear region of cytoplasm"/>
    <property type="evidence" value="ECO:0007669"/>
    <property type="project" value="UniProtKB-SubCell"/>
</dbReference>
<keyword evidence="4" id="KW-0963">Cytoplasm</keyword>
<dbReference type="GO" id="GO:0051301">
    <property type="term" value="P:cell division"/>
    <property type="evidence" value="ECO:0007669"/>
    <property type="project" value="UniProtKB-KW"/>
</dbReference>
<dbReference type="WBParaSite" id="PSU_v2.g3931.t1">
    <property type="protein sequence ID" value="PSU_v2.g3931.t1"/>
    <property type="gene ID" value="PSU_v2.g3931"/>
</dbReference>
<dbReference type="PANTHER" id="PTHR12955:SF1">
    <property type="entry name" value="INTEGRATOR COMPLEX SUBUNIT 13"/>
    <property type="match status" value="1"/>
</dbReference>
<dbReference type="Pfam" id="PF10221">
    <property type="entry name" value="Mat89Bb"/>
    <property type="match status" value="1"/>
</dbReference>
<comment type="subunit">
    <text evidence="12">Belongs to the multiprotein complex Integrator, at least composed of IntS1, IntS2, IntS3, IntS4, omd/IntS5, IntS6, defl/IntS7, IntS8, IntS9, IntS10, IntS11, IntS12, asun/IntS13, IntS14 and IntS15. The core complex associates with protein phosphatase 2A subunits mts/PP2A and Pp2A-29B, to form the Integrator-PP2A (INTAC) complex.</text>
</comment>
<dbReference type="GO" id="GO:0051642">
    <property type="term" value="P:centrosome localization"/>
    <property type="evidence" value="ECO:0007669"/>
    <property type="project" value="TreeGrafter"/>
</dbReference>
<comment type="subcellular location">
    <subcellularLocation>
        <location evidence="2">Cytoplasm</location>
        <location evidence="2">Perinuclear region</location>
    </subcellularLocation>
    <subcellularLocation>
        <location evidence="1">Nucleus</location>
    </subcellularLocation>
</comment>
<evidence type="ECO:0000313" key="14">
    <source>
        <dbReference type="WBParaSite" id="PSU_v2.g3931.t1"/>
    </source>
</evidence>
<evidence type="ECO:0000313" key="13">
    <source>
        <dbReference type="Proteomes" id="UP000887577"/>
    </source>
</evidence>
<comment type="similarity">
    <text evidence="11">Belongs to the Integrator subunit 13 family.</text>
</comment>
<accession>A0A914Z0Y3</accession>
<sequence length="715" mass="81910">MEFVRNSAHKTILILDRGPKFAKFSEIEFEVSYKDGTKQKKAGFAPKTLWNCSLDCTVEFHRIISDIFPSGTHLVRYIVSEVTSQFVFNRWHNVALNQEEFIQALYDLGCVEANPETDQSTCSILNAVGLAVDAFTQWSPHQKRADAFYKTKFNTKTQNAFHIVNSDRELEPICEDDNNDFYLLENSCTLIVITSFDDIDHEFQKLVETIEQNMNDKNRIIDDMKNDDETPLDSLKVFILNIVDDVDSVKDPVIPIDKIANERLKFRMFNINGKMMASYLHRVLLDAYDLVSTTIKGIPMKEDAQPGKSLDYDVEIFHPGCLHNQLRDEGLLKENSPIISKVATGGYNTVTLKWCNPVQKLRKDAYPIRESCAYSTPADLLSRPTICVVTFMKKGKCIWLELPETSISKTEANLAGKVVSHILTFDASRQGMALHAMSLGANLGALQYQINNISTEEGDNFSSGMLLIDEAFLTKLDEEPMVEIMSRMEAVYIDEPDPFMFEFPSEKFPEKEPDIFPVQKDNLTLMKIIFKDLVFSLGFSPDTFSCYHENREFADIRKLLKKKEVTTEKFKDVLTKTQKNIDKLLKRINKNPGHCYPKITIDACLFSINTLLDRLRNDFPHLYYQFFNDISKMFFKLADNRGLTKPFKLNRKRRPIYEDDGETSDEEVLEPSPKFYCISHPTDNEILKPTLAPASPMEDGEHIDDTIDDIDIVKG</sequence>
<dbReference type="PANTHER" id="PTHR12955">
    <property type="entry name" value="SARCOMA ANTIGEN NY-SAR-95-RELATED"/>
    <property type="match status" value="1"/>
</dbReference>